<organism evidence="1 2">
    <name type="scientific">Nephila pilipes</name>
    <name type="common">Giant wood spider</name>
    <name type="synonym">Nephila maculata</name>
    <dbReference type="NCBI Taxonomy" id="299642"/>
    <lineage>
        <taxon>Eukaryota</taxon>
        <taxon>Metazoa</taxon>
        <taxon>Ecdysozoa</taxon>
        <taxon>Arthropoda</taxon>
        <taxon>Chelicerata</taxon>
        <taxon>Arachnida</taxon>
        <taxon>Araneae</taxon>
        <taxon>Araneomorphae</taxon>
        <taxon>Entelegynae</taxon>
        <taxon>Araneoidea</taxon>
        <taxon>Nephilidae</taxon>
        <taxon>Nephila</taxon>
    </lineage>
</organism>
<name>A0A8X6TPW3_NEPPI</name>
<gene>
    <name evidence="1" type="ORF">NPIL_426181</name>
</gene>
<evidence type="ECO:0000313" key="1">
    <source>
        <dbReference type="EMBL" id="GFT34035.1"/>
    </source>
</evidence>
<dbReference type="Proteomes" id="UP000887013">
    <property type="component" value="Unassembled WGS sequence"/>
</dbReference>
<keyword evidence="2" id="KW-1185">Reference proteome</keyword>
<proteinExistence type="predicted"/>
<protein>
    <submittedName>
        <fullName evidence="1">Uncharacterized protein</fullName>
    </submittedName>
</protein>
<sequence length="110" mass="12543">MTTEVTITLPVENKARPDQPSIFRYDIVIEGPGGDGQNTMVIKLADELLLTEQKQLILKTGQRILETMNSNPNILNNTVITGDELWTYRYDPEEKMQLSLEKQPTSPWPK</sequence>
<reference evidence="1" key="1">
    <citation type="submission" date="2020-08" db="EMBL/GenBank/DDBJ databases">
        <title>Multicomponent nature underlies the extraordinary mechanical properties of spider dragline silk.</title>
        <authorList>
            <person name="Kono N."/>
            <person name="Nakamura H."/>
            <person name="Mori M."/>
            <person name="Yoshida Y."/>
            <person name="Ohtoshi R."/>
            <person name="Malay A.D."/>
            <person name="Moran D.A.P."/>
            <person name="Tomita M."/>
            <person name="Numata K."/>
            <person name="Arakawa K."/>
        </authorList>
    </citation>
    <scope>NUCLEOTIDE SEQUENCE</scope>
</reference>
<dbReference type="AlphaFoldDB" id="A0A8X6TPW3"/>
<comment type="caution">
    <text evidence="1">The sequence shown here is derived from an EMBL/GenBank/DDBJ whole genome shotgun (WGS) entry which is preliminary data.</text>
</comment>
<dbReference type="EMBL" id="BMAW01013445">
    <property type="protein sequence ID" value="GFT34035.1"/>
    <property type="molecule type" value="Genomic_DNA"/>
</dbReference>
<accession>A0A8X6TPW3</accession>
<evidence type="ECO:0000313" key="2">
    <source>
        <dbReference type="Proteomes" id="UP000887013"/>
    </source>
</evidence>